<evidence type="ECO:0000313" key="2">
    <source>
        <dbReference type="Proteomes" id="UP001472677"/>
    </source>
</evidence>
<organism evidence="1 2">
    <name type="scientific">Hibiscus sabdariffa</name>
    <name type="common">roselle</name>
    <dbReference type="NCBI Taxonomy" id="183260"/>
    <lineage>
        <taxon>Eukaryota</taxon>
        <taxon>Viridiplantae</taxon>
        <taxon>Streptophyta</taxon>
        <taxon>Embryophyta</taxon>
        <taxon>Tracheophyta</taxon>
        <taxon>Spermatophyta</taxon>
        <taxon>Magnoliopsida</taxon>
        <taxon>eudicotyledons</taxon>
        <taxon>Gunneridae</taxon>
        <taxon>Pentapetalae</taxon>
        <taxon>rosids</taxon>
        <taxon>malvids</taxon>
        <taxon>Malvales</taxon>
        <taxon>Malvaceae</taxon>
        <taxon>Malvoideae</taxon>
        <taxon>Hibiscus</taxon>
    </lineage>
</organism>
<comment type="caution">
    <text evidence="1">The sequence shown here is derived from an EMBL/GenBank/DDBJ whole genome shotgun (WGS) entry which is preliminary data.</text>
</comment>
<proteinExistence type="predicted"/>
<keyword evidence="2" id="KW-1185">Reference proteome</keyword>
<sequence length="99" mass="10893">MLKGAMTDISPMFQCSTLTPYQVLNQRHRWPGFAKLAELSSPDHPMCSGFPFRNQTDVSSTSSDMKACTDMRRCSSGVGAEVLLAGVHFRGKKGFYLNG</sequence>
<name>A0ABR2DI96_9ROSI</name>
<accession>A0ABR2DI96</accession>
<gene>
    <name evidence="1" type="ORF">V6N12_043788</name>
</gene>
<reference evidence="1 2" key="1">
    <citation type="journal article" date="2024" name="G3 (Bethesda)">
        <title>Genome assembly of Hibiscus sabdariffa L. provides insights into metabolisms of medicinal natural products.</title>
        <authorList>
            <person name="Kim T."/>
        </authorList>
    </citation>
    <scope>NUCLEOTIDE SEQUENCE [LARGE SCALE GENOMIC DNA]</scope>
    <source>
        <strain evidence="1">TK-2024</strain>
        <tissue evidence="1">Old leaves</tissue>
    </source>
</reference>
<protein>
    <submittedName>
        <fullName evidence="1">Uncharacterized protein</fullName>
    </submittedName>
</protein>
<dbReference type="Proteomes" id="UP001472677">
    <property type="component" value="Unassembled WGS sequence"/>
</dbReference>
<evidence type="ECO:0000313" key="1">
    <source>
        <dbReference type="EMBL" id="KAK8537636.1"/>
    </source>
</evidence>
<dbReference type="EMBL" id="JBBPBM010000028">
    <property type="protein sequence ID" value="KAK8537636.1"/>
    <property type="molecule type" value="Genomic_DNA"/>
</dbReference>